<dbReference type="InterPro" id="IPR012677">
    <property type="entry name" value="Nucleotide-bd_a/b_plait_sf"/>
</dbReference>
<evidence type="ECO:0000256" key="1">
    <source>
        <dbReference type="PROSITE-ProRule" id="PRU00176"/>
    </source>
</evidence>
<evidence type="ECO:0000313" key="3">
    <source>
        <dbReference type="EMBL" id="KAI1707548.1"/>
    </source>
</evidence>
<organism evidence="3 4">
    <name type="scientific">Ditylenchus destructor</name>
    <dbReference type="NCBI Taxonomy" id="166010"/>
    <lineage>
        <taxon>Eukaryota</taxon>
        <taxon>Metazoa</taxon>
        <taxon>Ecdysozoa</taxon>
        <taxon>Nematoda</taxon>
        <taxon>Chromadorea</taxon>
        <taxon>Rhabditida</taxon>
        <taxon>Tylenchina</taxon>
        <taxon>Tylenchomorpha</taxon>
        <taxon>Sphaerularioidea</taxon>
        <taxon>Anguinidae</taxon>
        <taxon>Anguininae</taxon>
        <taxon>Ditylenchus</taxon>
    </lineage>
</organism>
<dbReference type="GO" id="GO:0003723">
    <property type="term" value="F:RNA binding"/>
    <property type="evidence" value="ECO:0007669"/>
    <property type="project" value="UniProtKB-UniRule"/>
</dbReference>
<feature type="domain" description="RRM" evidence="2">
    <location>
        <begin position="96"/>
        <end position="171"/>
    </location>
</feature>
<comment type="caution">
    <text evidence="3">The sequence shown here is derived from an EMBL/GenBank/DDBJ whole genome shotgun (WGS) entry which is preliminary data.</text>
</comment>
<evidence type="ECO:0000313" key="4">
    <source>
        <dbReference type="Proteomes" id="UP001201812"/>
    </source>
</evidence>
<name>A0AAD4N0T8_9BILA</name>
<proteinExistence type="predicted"/>
<keyword evidence="1" id="KW-0694">RNA-binding</keyword>
<accession>A0AAD4N0T8</accession>
<dbReference type="Gene3D" id="3.30.70.330">
    <property type="match status" value="2"/>
</dbReference>
<dbReference type="CDD" id="cd00590">
    <property type="entry name" value="RRM_SF"/>
    <property type="match status" value="1"/>
</dbReference>
<dbReference type="SMART" id="SM00360">
    <property type="entry name" value="RRM"/>
    <property type="match status" value="1"/>
</dbReference>
<dbReference type="SUPFAM" id="SSF54928">
    <property type="entry name" value="RNA-binding domain, RBD"/>
    <property type="match status" value="2"/>
</dbReference>
<gene>
    <name evidence="3" type="ORF">DdX_12383</name>
</gene>
<dbReference type="Pfam" id="PF00076">
    <property type="entry name" value="RRM_1"/>
    <property type="match status" value="1"/>
</dbReference>
<sequence>MEINRKKEIYSPNKTPCFIIGPLESNDVAQVRALFKNVKCSMSAIPTDAQFEKDDIIKLNYLPEQEHEICEILDSGAIIANNKEVQVRRCDPPETCTLLVEDLEDLPSRKLEQQLRDKYGKFGNIIECRIFQRQGIAEVIFSSQQELQSATEDGTDDIDQDRTLVISDLPPKFEEADLWKHFAKLGHVVDVKFENDRKTGKTLGYVIFANNDEMPKGFQTKQMISGSLVTVKNLIEDG</sequence>
<dbReference type="PROSITE" id="PS50102">
    <property type="entry name" value="RRM"/>
    <property type="match status" value="2"/>
</dbReference>
<dbReference type="AlphaFoldDB" id="A0AAD4N0T8"/>
<protein>
    <submittedName>
        <fullName evidence="3">RNA recognition motif domain-containing protein</fullName>
    </submittedName>
</protein>
<reference evidence="3" key="1">
    <citation type="submission" date="2022-01" db="EMBL/GenBank/DDBJ databases">
        <title>Genome Sequence Resource for Two Populations of Ditylenchus destructor, the Migratory Endoparasitic Phytonematode.</title>
        <authorList>
            <person name="Zhang H."/>
            <person name="Lin R."/>
            <person name="Xie B."/>
        </authorList>
    </citation>
    <scope>NUCLEOTIDE SEQUENCE</scope>
    <source>
        <strain evidence="3">BazhouSP</strain>
    </source>
</reference>
<evidence type="ECO:0000259" key="2">
    <source>
        <dbReference type="PROSITE" id="PS50102"/>
    </source>
</evidence>
<dbReference type="EMBL" id="JAKKPZ010000040">
    <property type="protein sequence ID" value="KAI1707548.1"/>
    <property type="molecule type" value="Genomic_DNA"/>
</dbReference>
<keyword evidence="4" id="KW-1185">Reference proteome</keyword>
<dbReference type="InterPro" id="IPR000504">
    <property type="entry name" value="RRM_dom"/>
</dbReference>
<dbReference type="Proteomes" id="UP001201812">
    <property type="component" value="Unassembled WGS sequence"/>
</dbReference>
<feature type="domain" description="RRM" evidence="2">
    <location>
        <begin position="162"/>
        <end position="238"/>
    </location>
</feature>
<dbReference type="InterPro" id="IPR035979">
    <property type="entry name" value="RBD_domain_sf"/>
</dbReference>